<proteinExistence type="predicted"/>
<dbReference type="GO" id="GO:0004523">
    <property type="term" value="F:RNA-DNA hybrid ribonuclease activity"/>
    <property type="evidence" value="ECO:0007669"/>
    <property type="project" value="InterPro"/>
</dbReference>
<dbReference type="Pfam" id="PF13456">
    <property type="entry name" value="RVT_3"/>
    <property type="match status" value="1"/>
</dbReference>
<dbReference type="InterPro" id="IPR052929">
    <property type="entry name" value="RNase_H-like_EbsB-rel"/>
</dbReference>
<evidence type="ECO:0000313" key="2">
    <source>
        <dbReference type="EnsemblPlants" id="cds.evm.model.02.3126"/>
    </source>
</evidence>
<dbReference type="PANTHER" id="PTHR47074:SF11">
    <property type="entry name" value="REVERSE TRANSCRIPTASE-LIKE PROTEIN"/>
    <property type="match status" value="1"/>
</dbReference>
<reference evidence="2" key="1">
    <citation type="submission" date="2018-11" db="EMBL/GenBank/DDBJ databases">
        <authorList>
            <person name="Grassa J C."/>
        </authorList>
    </citation>
    <scope>NUCLEOTIDE SEQUENCE [LARGE SCALE GENOMIC DNA]</scope>
</reference>
<dbReference type="Gramene" id="evm.model.02.3126">
    <property type="protein sequence ID" value="cds.evm.model.02.3126"/>
    <property type="gene ID" value="evm.TU.02.3126"/>
</dbReference>
<reference evidence="2" key="2">
    <citation type="submission" date="2021-03" db="UniProtKB">
        <authorList>
            <consortium name="EnsemblPlants"/>
        </authorList>
    </citation>
    <scope>IDENTIFICATION</scope>
</reference>
<dbReference type="Gene3D" id="3.30.420.10">
    <property type="entry name" value="Ribonuclease H-like superfamily/Ribonuclease H"/>
    <property type="match status" value="1"/>
</dbReference>
<evidence type="ECO:0000313" key="3">
    <source>
        <dbReference type="Proteomes" id="UP000596661"/>
    </source>
</evidence>
<protein>
    <recommendedName>
        <fullName evidence="1">RNase H type-1 domain-containing protein</fullName>
    </recommendedName>
</protein>
<dbReference type="InterPro" id="IPR002156">
    <property type="entry name" value="RNaseH_domain"/>
</dbReference>
<dbReference type="GO" id="GO:0003676">
    <property type="term" value="F:nucleic acid binding"/>
    <property type="evidence" value="ECO:0007669"/>
    <property type="project" value="InterPro"/>
</dbReference>
<keyword evidence="3" id="KW-1185">Reference proteome</keyword>
<name>A0A803P036_CANSA</name>
<feature type="domain" description="RNase H type-1" evidence="1">
    <location>
        <begin position="62"/>
        <end position="132"/>
    </location>
</feature>
<accession>A0A803P036</accession>
<dbReference type="AlphaFoldDB" id="A0A803P036"/>
<dbReference type="EnsemblPlants" id="evm.model.02.3126">
    <property type="protein sequence ID" value="cds.evm.model.02.3126"/>
    <property type="gene ID" value="evm.TU.02.3126"/>
</dbReference>
<dbReference type="InterPro" id="IPR036397">
    <property type="entry name" value="RNaseH_sf"/>
</dbReference>
<organism evidence="2 3">
    <name type="scientific">Cannabis sativa</name>
    <name type="common">Hemp</name>
    <name type="synonym">Marijuana</name>
    <dbReference type="NCBI Taxonomy" id="3483"/>
    <lineage>
        <taxon>Eukaryota</taxon>
        <taxon>Viridiplantae</taxon>
        <taxon>Streptophyta</taxon>
        <taxon>Embryophyta</taxon>
        <taxon>Tracheophyta</taxon>
        <taxon>Spermatophyta</taxon>
        <taxon>Magnoliopsida</taxon>
        <taxon>eudicotyledons</taxon>
        <taxon>Gunneridae</taxon>
        <taxon>Pentapetalae</taxon>
        <taxon>rosids</taxon>
        <taxon>fabids</taxon>
        <taxon>Rosales</taxon>
        <taxon>Cannabaceae</taxon>
        <taxon>Cannabis</taxon>
    </lineage>
</organism>
<sequence length="138" mass="15440">MFYHSDQDFSAYLVRLRVRVCFVDKVRGMMLTISFRFARSLAVWRIRWGLPRPGRIKGFVDFAKSDEDGAVAAVFFDPSGSVMAFGAKKVSVSSVFQGELEAMRFGVDLAARLHLGSLCIHSDNLHLVQSVKAMSCPF</sequence>
<evidence type="ECO:0000259" key="1">
    <source>
        <dbReference type="Pfam" id="PF13456"/>
    </source>
</evidence>
<dbReference type="PANTHER" id="PTHR47074">
    <property type="entry name" value="BNAC02G40300D PROTEIN"/>
    <property type="match status" value="1"/>
</dbReference>
<dbReference type="EMBL" id="UZAU01000244">
    <property type="status" value="NOT_ANNOTATED_CDS"/>
    <property type="molecule type" value="Genomic_DNA"/>
</dbReference>
<dbReference type="Proteomes" id="UP000596661">
    <property type="component" value="Chromosome 2"/>
</dbReference>